<reference evidence="1 2" key="1">
    <citation type="submission" date="2014-03" db="EMBL/GenBank/DDBJ databases">
        <title>The draft genome sequence of Thioclava dalianensis DLFJ1-1.</title>
        <authorList>
            <person name="Lai Q."/>
            <person name="Shao Z."/>
        </authorList>
    </citation>
    <scope>NUCLEOTIDE SEQUENCE [LARGE SCALE GENOMIC DNA]</scope>
    <source>
        <strain evidence="1 2">DLFJ1-1</strain>
    </source>
</reference>
<evidence type="ECO:0000313" key="1">
    <source>
        <dbReference type="EMBL" id="KEP70029.1"/>
    </source>
</evidence>
<dbReference type="RefSeq" id="WP_038064956.1">
    <property type="nucleotide sequence ID" value="NZ_FOVB01000006.1"/>
</dbReference>
<dbReference type="STRING" id="1185766.SAMN05216224_106213"/>
<dbReference type="SUPFAM" id="SSF52540">
    <property type="entry name" value="P-loop containing nucleoside triphosphate hydrolases"/>
    <property type="match status" value="1"/>
</dbReference>
<name>A0A074TEB4_9RHOB</name>
<keyword evidence="2" id="KW-1185">Reference proteome</keyword>
<dbReference type="AlphaFoldDB" id="A0A074TEB4"/>
<evidence type="ECO:0000313" key="2">
    <source>
        <dbReference type="Proteomes" id="UP000027725"/>
    </source>
</evidence>
<dbReference type="eggNOG" id="ENOG5030SZP">
    <property type="taxonomic scope" value="Bacteria"/>
</dbReference>
<dbReference type="InterPro" id="IPR027417">
    <property type="entry name" value="P-loop_NTPase"/>
</dbReference>
<proteinExistence type="predicted"/>
<dbReference type="Proteomes" id="UP000027725">
    <property type="component" value="Unassembled WGS sequence"/>
</dbReference>
<dbReference type="EMBL" id="JHEH01000008">
    <property type="protein sequence ID" value="KEP70029.1"/>
    <property type="molecule type" value="Genomic_DNA"/>
</dbReference>
<dbReference type="OrthoDB" id="7687351at2"/>
<comment type="caution">
    <text evidence="1">The sequence shown here is derived from an EMBL/GenBank/DDBJ whole genome shotgun (WGS) entry which is preliminary data.</text>
</comment>
<organism evidence="1 2">
    <name type="scientific">Thioclava dalianensis</name>
    <dbReference type="NCBI Taxonomy" id="1185766"/>
    <lineage>
        <taxon>Bacteria</taxon>
        <taxon>Pseudomonadati</taxon>
        <taxon>Pseudomonadota</taxon>
        <taxon>Alphaproteobacteria</taxon>
        <taxon>Rhodobacterales</taxon>
        <taxon>Paracoccaceae</taxon>
        <taxon>Thioclava</taxon>
    </lineage>
</organism>
<dbReference type="Gene3D" id="3.40.50.300">
    <property type="entry name" value="P-loop containing nucleotide triphosphate hydrolases"/>
    <property type="match status" value="1"/>
</dbReference>
<accession>A0A074TEB4</accession>
<sequence length="197" mass="22480">MLIFWEQRLVFLATPKAGSSAIEAALEPLAEVAIKRPAPLKHMTGSEFQAQLAPFLQQKSGAAFTTVALMRSPIEWLRSWYRFRLRDDEDDPDHPMVGRSFEQFAQDYMAYERPPHADLLSQSEFLCDAHGTPCVDKVFRYEQITDFVHFLEDQLDFAITLPRVNVPPAVDVGLSAQTEAALRDRMERDFALYDQLG</sequence>
<gene>
    <name evidence="1" type="ORF">DL1_19795</name>
</gene>
<evidence type="ECO:0008006" key="3">
    <source>
        <dbReference type="Google" id="ProtNLM"/>
    </source>
</evidence>
<protein>
    <recommendedName>
        <fullName evidence="3">Gamma-glutamyl kinase</fullName>
    </recommendedName>
</protein>